<accession>A0A8C3AKZ4</accession>
<dbReference type="Gene3D" id="3.40.50.410">
    <property type="entry name" value="von Willebrand factor, type A domain"/>
    <property type="match status" value="2"/>
</dbReference>
<feature type="domain" description="VWFA" evidence="1">
    <location>
        <begin position="3"/>
        <end position="77"/>
    </location>
</feature>
<dbReference type="InterPro" id="IPR036465">
    <property type="entry name" value="vWFA_dom_sf"/>
</dbReference>
<organism evidence="2 3">
    <name type="scientific">Cyclopterus lumpus</name>
    <name type="common">Lumpsucker</name>
    <dbReference type="NCBI Taxonomy" id="8103"/>
    <lineage>
        <taxon>Eukaryota</taxon>
        <taxon>Metazoa</taxon>
        <taxon>Chordata</taxon>
        <taxon>Craniata</taxon>
        <taxon>Vertebrata</taxon>
        <taxon>Euteleostomi</taxon>
        <taxon>Actinopterygii</taxon>
        <taxon>Neopterygii</taxon>
        <taxon>Teleostei</taxon>
        <taxon>Neoteleostei</taxon>
        <taxon>Acanthomorphata</taxon>
        <taxon>Eupercaria</taxon>
        <taxon>Perciformes</taxon>
        <taxon>Cottioidei</taxon>
        <taxon>Cottales</taxon>
        <taxon>Cyclopteridae</taxon>
        <taxon>Cyclopterus</taxon>
    </lineage>
</organism>
<dbReference type="PANTHER" id="PTHR24020">
    <property type="entry name" value="COLLAGEN ALPHA"/>
    <property type="match status" value="1"/>
</dbReference>
<name>A0A8C3AKZ4_CYCLU</name>
<dbReference type="Proteomes" id="UP000694565">
    <property type="component" value="Unplaced"/>
</dbReference>
<proteinExistence type="predicted"/>
<protein>
    <recommendedName>
        <fullName evidence="1">VWFA domain-containing protein</fullName>
    </recommendedName>
</protein>
<dbReference type="SUPFAM" id="SSF53300">
    <property type="entry name" value="vWA-like"/>
    <property type="match status" value="2"/>
</dbReference>
<dbReference type="GO" id="GO:0010811">
    <property type="term" value="P:positive regulation of cell-substrate adhesion"/>
    <property type="evidence" value="ECO:0007669"/>
    <property type="project" value="TreeGrafter"/>
</dbReference>
<dbReference type="Ensembl" id="ENSCLMT00005044237.1">
    <property type="protein sequence ID" value="ENSCLMP00005042708.1"/>
    <property type="gene ID" value="ENSCLMG00005019890.1"/>
</dbReference>
<feature type="domain" description="VWFA" evidence="1">
    <location>
        <begin position="182"/>
        <end position="234"/>
    </location>
</feature>
<evidence type="ECO:0000313" key="2">
    <source>
        <dbReference type="Ensembl" id="ENSCLMP00005042708.1"/>
    </source>
</evidence>
<sequence>WVVIQYGDDAVTEISLRSYSNSREVKSAIEKIGQKGGLLQCRKALSLHQHALLQRCQWNRGGAPNVAVVLVDGWPHRQGGGGVRLARELCVGPTASTPCPVTSWFALRKAVQPLVKRVCDTDQPLVQQNLPQRQRHRLRHRRLQQRGNRKLRTVRSLWATSRGSLRSLTPTRGSELCSTPYEQRLEFGFGQYNNNAELLKAIKRVSYWSGGTSTGAAITFIMIVITDGRRGFRDFWERGQDELEYIATDPDKEHSFFVDEFDNLYKFVPKIIHNICQEFNSQPRN</sequence>
<evidence type="ECO:0000259" key="1">
    <source>
        <dbReference type="Pfam" id="PF00092"/>
    </source>
</evidence>
<dbReference type="InterPro" id="IPR002035">
    <property type="entry name" value="VWF_A"/>
</dbReference>
<dbReference type="GeneTree" id="ENSGT00940000159330"/>
<dbReference type="InterPro" id="IPR050525">
    <property type="entry name" value="ECM_Assembly_Org"/>
</dbReference>
<keyword evidence="3" id="KW-1185">Reference proteome</keyword>
<dbReference type="PANTHER" id="PTHR24020:SF23">
    <property type="entry name" value="VITRIN"/>
    <property type="match status" value="1"/>
</dbReference>
<dbReference type="GO" id="GO:0030198">
    <property type="term" value="P:extracellular matrix organization"/>
    <property type="evidence" value="ECO:0007669"/>
    <property type="project" value="TreeGrafter"/>
</dbReference>
<reference evidence="2" key="2">
    <citation type="submission" date="2025-09" db="UniProtKB">
        <authorList>
            <consortium name="Ensembl"/>
        </authorList>
    </citation>
    <scope>IDENTIFICATION</scope>
</reference>
<dbReference type="Pfam" id="PF00092">
    <property type="entry name" value="VWA"/>
    <property type="match status" value="2"/>
</dbReference>
<reference evidence="2" key="1">
    <citation type="submission" date="2025-08" db="UniProtKB">
        <authorList>
            <consortium name="Ensembl"/>
        </authorList>
    </citation>
    <scope>IDENTIFICATION</scope>
</reference>
<dbReference type="AlphaFoldDB" id="A0A8C3AKZ4"/>
<evidence type="ECO:0000313" key="3">
    <source>
        <dbReference type="Proteomes" id="UP000694565"/>
    </source>
</evidence>